<reference evidence="16 17" key="1">
    <citation type="journal article" date="2019" name="BMC Genomics">
        <title>New insights from Opisthorchis felineus genome: update on genomics of the epidemiologically important liver flukes.</title>
        <authorList>
            <person name="Ershov N.I."/>
            <person name="Mordvinov V.A."/>
            <person name="Prokhortchouk E.B."/>
            <person name="Pakharukova M.Y."/>
            <person name="Gunbin K.V."/>
            <person name="Ustyantsev K."/>
            <person name="Genaev M.A."/>
            <person name="Blinov A.G."/>
            <person name="Mazur A."/>
            <person name="Boulygina E."/>
            <person name="Tsygankova S."/>
            <person name="Khrameeva E."/>
            <person name="Chekanov N."/>
            <person name="Fan G."/>
            <person name="Xiao A."/>
            <person name="Zhang H."/>
            <person name="Xu X."/>
            <person name="Yang H."/>
            <person name="Solovyev V."/>
            <person name="Lee S.M."/>
            <person name="Liu X."/>
            <person name="Afonnikov D.A."/>
            <person name="Skryabin K.G."/>
        </authorList>
    </citation>
    <scope>NUCLEOTIDE SEQUENCE [LARGE SCALE GENOMIC DNA]</scope>
    <source>
        <strain evidence="16">AK-0245</strain>
        <tissue evidence="16">Whole organism</tissue>
    </source>
</reference>
<dbReference type="EC" id="6.3.2.3" evidence="3 12"/>
<dbReference type="Gene3D" id="3.30.470.20">
    <property type="entry name" value="ATP-grasp fold, B domain"/>
    <property type="match status" value="1"/>
</dbReference>
<dbReference type="GO" id="GO:0005829">
    <property type="term" value="C:cytosol"/>
    <property type="evidence" value="ECO:0007669"/>
    <property type="project" value="TreeGrafter"/>
</dbReference>
<keyword evidence="6 12" id="KW-0317">Glutathione biosynthesis</keyword>
<keyword evidence="5 12" id="KW-0436">Ligase</keyword>
<dbReference type="PANTHER" id="PTHR11130">
    <property type="entry name" value="GLUTATHIONE SYNTHETASE"/>
    <property type="match status" value="1"/>
</dbReference>
<evidence type="ECO:0000259" key="15">
    <source>
        <dbReference type="Pfam" id="PF03199"/>
    </source>
</evidence>
<proteinExistence type="inferred from homology"/>
<dbReference type="PANTHER" id="PTHR11130:SF0">
    <property type="entry name" value="GLUTATHIONE SYNTHETASE"/>
    <property type="match status" value="1"/>
</dbReference>
<evidence type="ECO:0000313" key="16">
    <source>
        <dbReference type="EMBL" id="TGZ73741.1"/>
    </source>
</evidence>
<dbReference type="PIRSF" id="PIRSF001558">
    <property type="entry name" value="GSHase"/>
    <property type="match status" value="1"/>
</dbReference>
<dbReference type="GO" id="GO:0000287">
    <property type="term" value="F:magnesium ion binding"/>
    <property type="evidence" value="ECO:0007669"/>
    <property type="project" value="UniProtKB-UniRule"/>
</dbReference>
<dbReference type="InterPro" id="IPR014709">
    <property type="entry name" value="Glutathione_synthase_C_euk"/>
</dbReference>
<dbReference type="Gene3D" id="3.30.1490.80">
    <property type="match status" value="1"/>
</dbReference>
<dbReference type="InterPro" id="IPR016185">
    <property type="entry name" value="PreATP-grasp_dom_sf"/>
</dbReference>
<evidence type="ECO:0000256" key="13">
    <source>
        <dbReference type="PIRSR" id="PIRSR001558-1"/>
    </source>
</evidence>
<feature type="binding site" evidence="13">
    <location>
        <position position="461"/>
    </location>
    <ligand>
        <name>ATP</name>
        <dbReference type="ChEBI" id="CHEBI:30616"/>
    </ligand>
</feature>
<comment type="similarity">
    <text evidence="2 12">Belongs to the eukaryotic GSH synthase family.</text>
</comment>
<comment type="catalytic activity">
    <reaction evidence="11">
        <text>gamma-L-glutamyl-L-cysteine + glycine + ATP = glutathione + ADP + phosphate + H(+)</text>
        <dbReference type="Rhea" id="RHEA:13557"/>
        <dbReference type="ChEBI" id="CHEBI:15378"/>
        <dbReference type="ChEBI" id="CHEBI:30616"/>
        <dbReference type="ChEBI" id="CHEBI:43474"/>
        <dbReference type="ChEBI" id="CHEBI:57305"/>
        <dbReference type="ChEBI" id="CHEBI:57925"/>
        <dbReference type="ChEBI" id="CHEBI:58173"/>
        <dbReference type="ChEBI" id="CHEBI:456216"/>
        <dbReference type="EC" id="6.3.2.3"/>
    </reaction>
    <physiologicalReaction direction="left-to-right" evidence="11">
        <dbReference type="Rhea" id="RHEA:13558"/>
    </physiologicalReaction>
</comment>
<dbReference type="GO" id="GO:0043295">
    <property type="term" value="F:glutathione binding"/>
    <property type="evidence" value="ECO:0007669"/>
    <property type="project" value="UniProtKB-UniRule"/>
</dbReference>
<dbReference type="AlphaFoldDB" id="A0A4S2MB16"/>
<dbReference type="Gene3D" id="1.10.1080.10">
    <property type="entry name" value="Glutathione Synthetase, Chain A, domain 3"/>
    <property type="match status" value="1"/>
</dbReference>
<keyword evidence="8 12" id="KW-0547">Nucleotide-binding</keyword>
<feature type="binding site" evidence="14">
    <location>
        <position position="404"/>
    </location>
    <ligand>
        <name>Mg(2+)</name>
        <dbReference type="ChEBI" id="CHEBI:18420"/>
    </ligand>
</feature>
<name>A0A4S2MB16_OPIFE</name>
<dbReference type="Pfam" id="PF03917">
    <property type="entry name" value="GSH_synth_ATP"/>
    <property type="match status" value="1"/>
</dbReference>
<dbReference type="OrthoDB" id="2020073at2759"/>
<evidence type="ECO:0000256" key="9">
    <source>
        <dbReference type="ARBA" id="ARBA00022840"/>
    </source>
</evidence>
<keyword evidence="17" id="KW-1185">Reference proteome</keyword>
<dbReference type="Proteomes" id="UP000308267">
    <property type="component" value="Unassembled WGS sequence"/>
</dbReference>
<evidence type="ECO:0000256" key="1">
    <source>
        <dbReference type="ARBA" id="ARBA00004965"/>
    </source>
</evidence>
<evidence type="ECO:0000256" key="2">
    <source>
        <dbReference type="ARBA" id="ARBA00010385"/>
    </source>
</evidence>
<feature type="binding site" evidence="13">
    <location>
        <position position="244"/>
    </location>
    <ligand>
        <name>substrate</name>
    </ligand>
</feature>
<evidence type="ECO:0000256" key="12">
    <source>
        <dbReference type="PIRNR" id="PIRNR001558"/>
    </source>
</evidence>
<dbReference type="InterPro" id="IPR037013">
    <property type="entry name" value="GSH-S_sub-bd_sf"/>
</dbReference>
<feature type="domain" description="Glutathione synthase substrate-binding" evidence="15">
    <location>
        <begin position="229"/>
        <end position="332"/>
    </location>
</feature>
<evidence type="ECO:0000256" key="11">
    <source>
        <dbReference type="ARBA" id="ARBA00048871"/>
    </source>
</evidence>
<evidence type="ECO:0000256" key="4">
    <source>
        <dbReference type="ARBA" id="ARBA00020821"/>
    </source>
</evidence>
<dbReference type="Gene3D" id="3.30.1490.50">
    <property type="match status" value="1"/>
</dbReference>
<evidence type="ECO:0000256" key="7">
    <source>
        <dbReference type="ARBA" id="ARBA00022723"/>
    </source>
</evidence>
<keyword evidence="9 12" id="KW-0067">ATP-binding</keyword>
<dbReference type="InterPro" id="IPR005615">
    <property type="entry name" value="Glutathione_synthase"/>
</dbReference>
<protein>
    <recommendedName>
        <fullName evidence="4 12">Glutathione synthetase</fullName>
        <shortName evidence="12">GSH-S</shortName>
        <ecNumber evidence="3 12">6.3.2.3</ecNumber>
    </recommendedName>
</protein>
<organism evidence="16 17">
    <name type="scientific">Opisthorchis felineus</name>
    <dbReference type="NCBI Taxonomy" id="147828"/>
    <lineage>
        <taxon>Eukaryota</taxon>
        <taxon>Metazoa</taxon>
        <taxon>Spiralia</taxon>
        <taxon>Lophotrochozoa</taxon>
        <taxon>Platyhelminthes</taxon>
        <taxon>Trematoda</taxon>
        <taxon>Digenea</taxon>
        <taxon>Opisthorchiida</taxon>
        <taxon>Opisthorchiata</taxon>
        <taxon>Opisthorchiidae</taxon>
        <taxon>Opisthorchis</taxon>
    </lineage>
</organism>
<dbReference type="GO" id="GO:0005524">
    <property type="term" value="F:ATP binding"/>
    <property type="evidence" value="ECO:0007669"/>
    <property type="project" value="UniProtKB-UniRule"/>
</dbReference>
<comment type="caution">
    <text evidence="16">The sequence shown here is derived from an EMBL/GenBank/DDBJ whole genome shotgun (WGS) entry which is preliminary data.</text>
</comment>
<keyword evidence="7 12" id="KW-0479">Metal-binding</keyword>
<dbReference type="STRING" id="147828.A0A4S2MB16"/>
<keyword evidence="10 12" id="KW-0460">Magnesium</keyword>
<comment type="cofactor">
    <cofactor evidence="12 14">
        <name>Mg(2+)</name>
        <dbReference type="ChEBI" id="CHEBI:18420"/>
    </cofactor>
    <text evidence="12 14">Binds 1 Mg(2+) ion per subunit.</text>
</comment>
<dbReference type="Pfam" id="PF03199">
    <property type="entry name" value="GSH_synthase"/>
    <property type="match status" value="1"/>
</dbReference>
<gene>
    <name evidence="16" type="ORF">CRM22_001342</name>
</gene>
<dbReference type="UniPathway" id="UPA00142">
    <property type="reaction ID" value="UER00210"/>
</dbReference>
<evidence type="ECO:0000256" key="10">
    <source>
        <dbReference type="ARBA" id="ARBA00022842"/>
    </source>
</evidence>
<evidence type="ECO:0000256" key="14">
    <source>
        <dbReference type="PIRSR" id="PIRSR001558-2"/>
    </source>
</evidence>
<sequence>MEHLDEITLLAGRFAQLNGILKKNGDLISPLSCTLLPSPFPLQSLEFARSIQQDFNLLFHKVAGSHSFLESLMKHIIEHDDYMQHLWDIYNRVRQQDRMQDIFLGLNRSDYMLHQDPDMDPRLKESIDERLRRTYQSAQFHANTHYDWQGLVLRQVEFNLMASSFCGMSQRIVQQHRQCLSLCGFSEESLIRVPECNAADNFADAMATAVQLYLKECGQSSSGSSSVAAVMMIVSSAESNAYDQAALFASLVSRHPHIPVMIRTFEDLHATTGRLKLDDDLRLFVDGRHVGVVYFRFGYIPDHFPNEETWDVKYQLERSMAIKCPCIQYMLANTKLVQAALSKPSELAKFIDPSKPSYSHILSTFAKQFTLTDSFGLFDQEEVDQVIKNCLSDPHLYVLKPQREGGGNNYFDDELVTKLNSLLEQGDHFSYIIMERLFPFIVENFILTSPDPTKRHEMVSELGIFGAFIGLYPFPQSDVTESLDCQLSDVRSLSNPLCFEVKLHKSLQHPYSLSNQHGMLVQTYQPQGRCVVTQFY</sequence>
<dbReference type="InterPro" id="IPR014042">
    <property type="entry name" value="Glutathione_synthase_a-hlx"/>
</dbReference>
<dbReference type="SUPFAM" id="SSF56059">
    <property type="entry name" value="Glutathione synthetase ATP-binding domain-like"/>
    <property type="match status" value="1"/>
</dbReference>
<dbReference type="Gene3D" id="3.40.50.1760">
    <property type="entry name" value="Glutathione synthase, substrate-binding domain superfamily, eukaryotic"/>
    <property type="match status" value="1"/>
</dbReference>
<feature type="binding site" evidence="13">
    <location>
        <begin position="400"/>
        <end position="409"/>
    </location>
    <ligand>
        <name>ATP</name>
        <dbReference type="ChEBI" id="CHEBI:30616"/>
    </ligand>
</feature>
<dbReference type="EMBL" id="SJOL01002437">
    <property type="protein sequence ID" value="TGZ73741.1"/>
    <property type="molecule type" value="Genomic_DNA"/>
</dbReference>
<evidence type="ECO:0000256" key="5">
    <source>
        <dbReference type="ARBA" id="ARBA00022598"/>
    </source>
</evidence>
<accession>A0A4S2MB16</accession>
<feature type="binding site" evidence="13">
    <location>
        <position position="335"/>
    </location>
    <ligand>
        <name>ATP</name>
        <dbReference type="ChEBI" id="CHEBI:30616"/>
    </ligand>
</feature>
<evidence type="ECO:0000256" key="8">
    <source>
        <dbReference type="ARBA" id="ARBA00022741"/>
    </source>
</evidence>
<evidence type="ECO:0000256" key="3">
    <source>
        <dbReference type="ARBA" id="ARBA00012214"/>
    </source>
</evidence>
<dbReference type="InterPro" id="IPR004887">
    <property type="entry name" value="GSH_synth_subst-bd"/>
</dbReference>
<evidence type="ECO:0000313" key="17">
    <source>
        <dbReference type="Proteomes" id="UP000308267"/>
    </source>
</evidence>
<dbReference type="InterPro" id="IPR014049">
    <property type="entry name" value="Glutathione_synthase_N_euk"/>
</dbReference>
<dbReference type="SUPFAM" id="SSF52440">
    <property type="entry name" value="PreATP-grasp domain"/>
    <property type="match status" value="1"/>
</dbReference>
<dbReference type="GO" id="GO:0004363">
    <property type="term" value="F:glutathione synthase activity"/>
    <property type="evidence" value="ECO:0007669"/>
    <property type="project" value="UniProtKB-UniRule"/>
</dbReference>
<evidence type="ECO:0000256" key="6">
    <source>
        <dbReference type="ARBA" id="ARBA00022684"/>
    </source>
</evidence>
<comment type="pathway">
    <text evidence="1 12">Sulfur metabolism; glutathione biosynthesis; glutathione from L-cysteine and L-glutamate: step 2/2.</text>
</comment>